<reference evidence="13" key="1">
    <citation type="journal article" date="2019" name="Int. J. Syst. Evol. Microbiol.">
        <title>The Global Catalogue of Microorganisms (GCM) 10K type strain sequencing project: providing services to taxonomists for standard genome sequencing and annotation.</title>
        <authorList>
            <consortium name="The Broad Institute Genomics Platform"/>
            <consortium name="The Broad Institute Genome Sequencing Center for Infectious Disease"/>
            <person name="Wu L."/>
            <person name="Ma J."/>
        </authorList>
    </citation>
    <scope>NUCLEOTIDE SEQUENCE [LARGE SCALE GENOMIC DNA]</scope>
    <source>
        <strain evidence="13">JCM 16540</strain>
    </source>
</reference>
<proteinExistence type="predicted"/>
<gene>
    <name evidence="12" type="ORF">GCM10022197_15600</name>
</gene>
<evidence type="ECO:0000313" key="12">
    <source>
        <dbReference type="EMBL" id="GAA3560966.1"/>
    </source>
</evidence>
<evidence type="ECO:0000256" key="8">
    <source>
        <dbReference type="ARBA" id="ARBA00029586"/>
    </source>
</evidence>
<dbReference type="Gene3D" id="2.102.10.10">
    <property type="entry name" value="Rieske [2Fe-2S] iron-sulphur domain"/>
    <property type="match status" value="1"/>
</dbReference>
<keyword evidence="13" id="KW-1185">Reference proteome</keyword>
<evidence type="ECO:0000256" key="9">
    <source>
        <dbReference type="ARBA" id="ARBA00034078"/>
    </source>
</evidence>
<keyword evidence="5" id="KW-0408">Iron</keyword>
<feature type="domain" description="Rieske" evidence="11">
    <location>
        <begin position="94"/>
        <end position="186"/>
    </location>
</feature>
<keyword evidence="7" id="KW-1015">Disulfide bond</keyword>
<protein>
    <recommendedName>
        <fullName evidence="2">Cytochrome bc1 complex Rieske iron-sulfur subunit</fullName>
    </recommendedName>
    <alternativeName>
        <fullName evidence="8">Cytochrome bc1 reductase complex subunit QcrA</fullName>
    </alternativeName>
</protein>
<dbReference type="InterPro" id="IPR036922">
    <property type="entry name" value="Rieske_2Fe-2S_sf"/>
</dbReference>
<keyword evidence="4" id="KW-0479">Metal-binding</keyword>
<sequence length="188" mass="17927">MNPTLTDAQTPAPPSGRGGQPTRRGVLRTAGIVALSGGAALTLAACGAEGQAGDPVPTSAAPSSSAASASPSASSSASASASPSEAAGSKAPSGPSVATADVPVGGGVILADADYVVTQPTKGTYKAFSKICTHAGCPVGSVADGVIRCPCHGSQFSIEDGSVKKSPASKPLAESATTVSGSKVYVTG</sequence>
<evidence type="ECO:0000256" key="7">
    <source>
        <dbReference type="ARBA" id="ARBA00023157"/>
    </source>
</evidence>
<dbReference type="PROSITE" id="PS51296">
    <property type="entry name" value="RIESKE"/>
    <property type="match status" value="1"/>
</dbReference>
<dbReference type="Pfam" id="PF00355">
    <property type="entry name" value="Rieske"/>
    <property type="match status" value="1"/>
</dbReference>
<dbReference type="CDD" id="cd03467">
    <property type="entry name" value="Rieske"/>
    <property type="match status" value="1"/>
</dbReference>
<comment type="function">
    <text evidence="1">Iron-sulfur subunit of the cytochrome bc1 complex, an essential component of the respiratory electron transport chain required for ATP synthesis. The bc1 complex catalyzes the oxidation of menaquinol and the reduction of cytochrome c in the respiratory chain. The bc1 complex operates through a Q-cycle mechanism that couples electron transfer to generation of the proton gradient that drives ATP synthesis.</text>
</comment>
<evidence type="ECO:0000256" key="2">
    <source>
        <dbReference type="ARBA" id="ARBA00015816"/>
    </source>
</evidence>
<accession>A0ABP6X663</accession>
<dbReference type="PANTHER" id="PTHR10134">
    <property type="entry name" value="CYTOCHROME B-C1 COMPLEX SUBUNIT RIESKE, MITOCHONDRIAL"/>
    <property type="match status" value="1"/>
</dbReference>
<feature type="region of interest" description="Disordered" evidence="10">
    <location>
        <begin position="1"/>
        <end position="27"/>
    </location>
</feature>
<evidence type="ECO:0000256" key="10">
    <source>
        <dbReference type="SAM" id="MobiDB-lite"/>
    </source>
</evidence>
<dbReference type="RefSeq" id="WP_204911495.1">
    <property type="nucleotide sequence ID" value="NZ_BAAAYR010000001.1"/>
</dbReference>
<dbReference type="PROSITE" id="PS51318">
    <property type="entry name" value="TAT"/>
    <property type="match status" value="1"/>
</dbReference>
<dbReference type="Proteomes" id="UP001500767">
    <property type="component" value="Unassembled WGS sequence"/>
</dbReference>
<keyword evidence="3" id="KW-0001">2Fe-2S</keyword>
<evidence type="ECO:0000313" key="13">
    <source>
        <dbReference type="Proteomes" id="UP001500767"/>
    </source>
</evidence>
<comment type="cofactor">
    <cofactor evidence="9">
        <name>[2Fe-2S] cluster</name>
        <dbReference type="ChEBI" id="CHEBI:190135"/>
    </cofactor>
</comment>
<evidence type="ECO:0000256" key="6">
    <source>
        <dbReference type="ARBA" id="ARBA00023014"/>
    </source>
</evidence>
<dbReference type="SUPFAM" id="SSF50022">
    <property type="entry name" value="ISP domain"/>
    <property type="match status" value="1"/>
</dbReference>
<dbReference type="InterPro" id="IPR006311">
    <property type="entry name" value="TAT_signal"/>
</dbReference>
<dbReference type="EMBL" id="BAAAYR010000001">
    <property type="protein sequence ID" value="GAA3560966.1"/>
    <property type="molecule type" value="Genomic_DNA"/>
</dbReference>
<dbReference type="InterPro" id="IPR005805">
    <property type="entry name" value="Rieske_Fe-S_prot_C"/>
</dbReference>
<evidence type="ECO:0000256" key="4">
    <source>
        <dbReference type="ARBA" id="ARBA00022723"/>
    </source>
</evidence>
<comment type="caution">
    <text evidence="12">The sequence shown here is derived from an EMBL/GenBank/DDBJ whole genome shotgun (WGS) entry which is preliminary data.</text>
</comment>
<evidence type="ECO:0000256" key="5">
    <source>
        <dbReference type="ARBA" id="ARBA00023004"/>
    </source>
</evidence>
<dbReference type="PRINTS" id="PR00162">
    <property type="entry name" value="RIESKE"/>
</dbReference>
<feature type="region of interest" description="Disordered" evidence="10">
    <location>
        <begin position="49"/>
        <end position="99"/>
    </location>
</feature>
<organism evidence="12 13">
    <name type="scientific">Microlunatus spumicola</name>
    <dbReference type="NCBI Taxonomy" id="81499"/>
    <lineage>
        <taxon>Bacteria</taxon>
        <taxon>Bacillati</taxon>
        <taxon>Actinomycetota</taxon>
        <taxon>Actinomycetes</taxon>
        <taxon>Propionibacteriales</taxon>
        <taxon>Propionibacteriaceae</taxon>
        <taxon>Microlunatus</taxon>
    </lineage>
</organism>
<evidence type="ECO:0000256" key="3">
    <source>
        <dbReference type="ARBA" id="ARBA00022714"/>
    </source>
</evidence>
<keyword evidence="6" id="KW-0411">Iron-sulfur</keyword>
<evidence type="ECO:0000256" key="1">
    <source>
        <dbReference type="ARBA" id="ARBA00002494"/>
    </source>
</evidence>
<feature type="compositionally biased region" description="Low complexity" evidence="10">
    <location>
        <begin position="59"/>
        <end position="96"/>
    </location>
</feature>
<dbReference type="InterPro" id="IPR017941">
    <property type="entry name" value="Rieske_2Fe-2S"/>
</dbReference>
<name>A0ABP6X663_9ACTN</name>
<dbReference type="InterPro" id="IPR014349">
    <property type="entry name" value="Rieske_Fe-S_prot"/>
</dbReference>
<evidence type="ECO:0000259" key="11">
    <source>
        <dbReference type="PROSITE" id="PS51296"/>
    </source>
</evidence>